<gene>
    <name evidence="2" type="ORF">SLOPH_2221</name>
</gene>
<keyword evidence="3" id="KW-1185">Reference proteome</keyword>
<proteinExistence type="predicted"/>
<dbReference type="OrthoDB" id="26525at2759"/>
<dbReference type="VEuPathDB" id="MicrosporidiaDB:SLOPH_2221"/>
<evidence type="ECO:0000313" key="3">
    <source>
        <dbReference type="Proteomes" id="UP000014978"/>
    </source>
</evidence>
<dbReference type="SUPFAM" id="SSF47473">
    <property type="entry name" value="EF-hand"/>
    <property type="match status" value="1"/>
</dbReference>
<accession>S7XFQ1</accession>
<dbReference type="InterPro" id="IPR011992">
    <property type="entry name" value="EF-hand-dom_pair"/>
</dbReference>
<dbReference type="InParanoid" id="S7XFQ1"/>
<dbReference type="HOGENOM" id="CLU_149442_1_0_1"/>
<dbReference type="PROSITE" id="PS50222">
    <property type="entry name" value="EF_HAND_2"/>
    <property type="match status" value="1"/>
</dbReference>
<feature type="domain" description="EF-hand" evidence="1">
    <location>
        <begin position="1"/>
        <end position="33"/>
    </location>
</feature>
<evidence type="ECO:0000313" key="2">
    <source>
        <dbReference type="EMBL" id="EPR77874.1"/>
    </source>
</evidence>
<protein>
    <submittedName>
        <fullName evidence="2">Calcium binding domain protein</fullName>
    </submittedName>
</protein>
<sequence>MSINELFRKFDIGKKGYLTPSEYEAVCYSLLISPNKKSDKYYLTDIIKQMEEATNSDKVGENLYSIFHYLSDGNNKITFDTLKKQASKFQFTEHELKEMINYVDGEIDYKQFVMMFK</sequence>
<comment type="caution">
    <text evidence="2">The sequence shown here is derived from an EMBL/GenBank/DDBJ whole genome shotgun (WGS) entry which is preliminary data.</text>
</comment>
<dbReference type="GO" id="GO:0005509">
    <property type="term" value="F:calcium ion binding"/>
    <property type="evidence" value="ECO:0007669"/>
    <property type="project" value="InterPro"/>
</dbReference>
<dbReference type="OMA" id="EMITYFN"/>
<reference evidence="3" key="1">
    <citation type="journal article" date="2013" name="PLoS Genet.">
        <title>The genome of Spraguea lophii and the basis of host-microsporidian interactions.</title>
        <authorList>
            <person name="Campbell S.E."/>
            <person name="Williams T.A."/>
            <person name="Yousuf A."/>
            <person name="Soanes D.M."/>
            <person name="Paszkiewicz K.H."/>
            <person name="Williams B.A.P."/>
        </authorList>
    </citation>
    <scope>NUCLEOTIDE SEQUENCE [LARGE SCALE GENOMIC DNA]</scope>
    <source>
        <strain evidence="3">42_110</strain>
    </source>
</reference>
<dbReference type="Gene3D" id="1.10.238.10">
    <property type="entry name" value="EF-hand"/>
    <property type="match status" value="1"/>
</dbReference>
<organism evidence="2 3">
    <name type="scientific">Spraguea lophii (strain 42_110)</name>
    <name type="common">Microsporidian parasite</name>
    <dbReference type="NCBI Taxonomy" id="1358809"/>
    <lineage>
        <taxon>Eukaryota</taxon>
        <taxon>Fungi</taxon>
        <taxon>Fungi incertae sedis</taxon>
        <taxon>Microsporidia</taxon>
        <taxon>Spragueidae</taxon>
        <taxon>Spraguea</taxon>
    </lineage>
</organism>
<dbReference type="InterPro" id="IPR002048">
    <property type="entry name" value="EF_hand_dom"/>
</dbReference>
<name>S7XFQ1_SPRLO</name>
<evidence type="ECO:0000259" key="1">
    <source>
        <dbReference type="PROSITE" id="PS50222"/>
    </source>
</evidence>
<dbReference type="AlphaFoldDB" id="S7XFQ1"/>
<dbReference type="Proteomes" id="UP000014978">
    <property type="component" value="Unassembled WGS sequence"/>
</dbReference>
<dbReference type="EMBL" id="ATCN01001187">
    <property type="protein sequence ID" value="EPR77874.1"/>
    <property type="molecule type" value="Genomic_DNA"/>
</dbReference>